<keyword evidence="2" id="KW-1185">Reference proteome</keyword>
<comment type="caution">
    <text evidence="1">The sequence shown here is derived from an EMBL/GenBank/DDBJ whole genome shotgun (WGS) entry which is preliminary data.</text>
</comment>
<reference evidence="1 2" key="1">
    <citation type="submission" date="2019-06" db="EMBL/GenBank/DDBJ databases">
        <title>Genome Sequence of the Brown Rot Fungal Pathogen Monilinia fructicola.</title>
        <authorList>
            <person name="De Miccolis Angelini R.M."/>
            <person name="Landi L."/>
            <person name="Abate D."/>
            <person name="Pollastro S."/>
            <person name="Romanazzi G."/>
            <person name="Faretra F."/>
        </authorList>
    </citation>
    <scope>NUCLEOTIDE SEQUENCE [LARGE SCALE GENOMIC DNA]</scope>
    <source>
        <strain evidence="1 2">Mfrc123</strain>
    </source>
</reference>
<sequence>MVGELKEFCIHFYPLMYTLHPYLGYSLYSLSTTLCSQLHLIPNKHGVNCVSRVVSAHITSSYGTIVSRDYKLVFKHFNSTYPSAITS</sequence>
<protein>
    <submittedName>
        <fullName evidence="1">Uncharacterized protein</fullName>
    </submittedName>
</protein>
<evidence type="ECO:0000313" key="1">
    <source>
        <dbReference type="EMBL" id="KAA8576222.1"/>
    </source>
</evidence>
<organism evidence="1 2">
    <name type="scientific">Monilinia fructicola</name>
    <name type="common">Brown rot fungus</name>
    <name type="synonym">Ciboria fructicola</name>
    <dbReference type="NCBI Taxonomy" id="38448"/>
    <lineage>
        <taxon>Eukaryota</taxon>
        <taxon>Fungi</taxon>
        <taxon>Dikarya</taxon>
        <taxon>Ascomycota</taxon>
        <taxon>Pezizomycotina</taxon>
        <taxon>Leotiomycetes</taxon>
        <taxon>Helotiales</taxon>
        <taxon>Sclerotiniaceae</taxon>
        <taxon>Monilinia</taxon>
    </lineage>
</organism>
<name>A0A5M9K819_MONFR</name>
<accession>A0A5M9K819</accession>
<dbReference type="Proteomes" id="UP000322873">
    <property type="component" value="Unassembled WGS sequence"/>
</dbReference>
<gene>
    <name evidence="1" type="ORF">EYC84_006373</name>
</gene>
<dbReference type="EMBL" id="VICG01000001">
    <property type="protein sequence ID" value="KAA8576222.1"/>
    <property type="molecule type" value="Genomic_DNA"/>
</dbReference>
<proteinExistence type="predicted"/>
<dbReference type="AlphaFoldDB" id="A0A5M9K819"/>
<evidence type="ECO:0000313" key="2">
    <source>
        <dbReference type="Proteomes" id="UP000322873"/>
    </source>
</evidence>